<feature type="region of interest" description="Disordered" evidence="1">
    <location>
        <begin position="1"/>
        <end position="30"/>
    </location>
</feature>
<name>A0A2T4BXC5_TRILO</name>
<dbReference type="OrthoDB" id="10495683at2759"/>
<gene>
    <name evidence="2" type="ORF">M440DRAFT_125569</name>
</gene>
<feature type="region of interest" description="Disordered" evidence="1">
    <location>
        <begin position="355"/>
        <end position="458"/>
    </location>
</feature>
<reference evidence="2 3" key="1">
    <citation type="submission" date="2016-07" db="EMBL/GenBank/DDBJ databases">
        <title>Multiple horizontal gene transfer events from other fungi enriched the ability of initially mycotrophic Trichoderma (Ascomycota) to feed on dead plant biomass.</title>
        <authorList>
            <consortium name="DOE Joint Genome Institute"/>
            <person name="Aerts A."/>
            <person name="Atanasova L."/>
            <person name="Chenthamara K."/>
            <person name="Zhang J."/>
            <person name="Grujic M."/>
            <person name="Henrissat B."/>
            <person name="Kuo A."/>
            <person name="Salamov A."/>
            <person name="Lipzen A."/>
            <person name="Labutti K."/>
            <person name="Barry K."/>
            <person name="Miao Y."/>
            <person name="Rahimi M.J."/>
            <person name="Shen Q."/>
            <person name="Grigoriev I.V."/>
            <person name="Kubicek C.P."/>
            <person name="Druzhinina I.S."/>
        </authorList>
    </citation>
    <scope>NUCLEOTIDE SEQUENCE [LARGE SCALE GENOMIC DNA]</scope>
    <source>
        <strain evidence="2 3">ATCC 18648</strain>
    </source>
</reference>
<dbReference type="AlphaFoldDB" id="A0A2T4BXC5"/>
<sequence>MSMQPNQVSAGLDGPTVTAAGTASGPSLESINGVRFFDPATPAMSQMPIQMSMPTPMPSIPSTPSMHQMQPMQSMAMNMPMNMSTRMDTNMGMSVVPKLNLNSGTSVNQNPSMTLSMPPPPILYRPVAGGHQHITTNQRTTNQPQQHAPGSGIITKPHEQADSIRTTVLAPQHNSRVAKRLPSMYSAKARALLRAMVPEAWAQTPIRAQAPVGLAPTDAPEAIIVDDAPPPVPGPIPQTAPAEPNLEDTPAAKAIPPKIDQERLDKLLVCRHWTRHHMISLCQQVEIMVRNRGNDHTTWYHRLMKRRETRGLWNVYEIDGFLYEVDFNKGEAKGIPRREYVKMVDKVKRKCCAPVVEEVDEEEDEEEETEEESEDDEGGSKVEEGEEGKEEGKEESGDEKVHGHKEDGAEVVEDQTREAEEEGDDDAEDGVKEVEEEVEQGGEDVEEMEAVEQPSQALAGGTRSFLDLLDENGDVLPLEAWDQELRNGLAI</sequence>
<keyword evidence="3" id="KW-1185">Reference proteome</keyword>
<protein>
    <submittedName>
        <fullName evidence="2">Uncharacterized protein</fullName>
    </submittedName>
</protein>
<feature type="compositionally biased region" description="Acidic residues" evidence="1">
    <location>
        <begin position="357"/>
        <end position="377"/>
    </location>
</feature>
<feature type="compositionally biased region" description="Acidic residues" evidence="1">
    <location>
        <begin position="419"/>
        <end position="450"/>
    </location>
</feature>
<proteinExistence type="predicted"/>
<accession>A0A2T4BXC5</accession>
<dbReference type="EMBL" id="KZ679137">
    <property type="protein sequence ID" value="PTB73990.1"/>
    <property type="molecule type" value="Genomic_DNA"/>
</dbReference>
<feature type="compositionally biased region" description="Polar residues" evidence="1">
    <location>
        <begin position="19"/>
        <end position="30"/>
    </location>
</feature>
<evidence type="ECO:0000256" key="1">
    <source>
        <dbReference type="SAM" id="MobiDB-lite"/>
    </source>
</evidence>
<dbReference type="Proteomes" id="UP000240760">
    <property type="component" value="Unassembled WGS sequence"/>
</dbReference>
<evidence type="ECO:0000313" key="3">
    <source>
        <dbReference type="Proteomes" id="UP000240760"/>
    </source>
</evidence>
<organism evidence="2 3">
    <name type="scientific">Trichoderma longibrachiatum ATCC 18648</name>
    <dbReference type="NCBI Taxonomy" id="983965"/>
    <lineage>
        <taxon>Eukaryota</taxon>
        <taxon>Fungi</taxon>
        <taxon>Dikarya</taxon>
        <taxon>Ascomycota</taxon>
        <taxon>Pezizomycotina</taxon>
        <taxon>Sordariomycetes</taxon>
        <taxon>Hypocreomycetidae</taxon>
        <taxon>Hypocreales</taxon>
        <taxon>Hypocreaceae</taxon>
        <taxon>Trichoderma</taxon>
    </lineage>
</organism>
<feature type="compositionally biased region" description="Basic and acidic residues" evidence="1">
    <location>
        <begin position="390"/>
        <end position="418"/>
    </location>
</feature>
<evidence type="ECO:0000313" key="2">
    <source>
        <dbReference type="EMBL" id="PTB73990.1"/>
    </source>
</evidence>